<feature type="transmembrane region" description="Helical" evidence="4">
    <location>
        <begin position="132"/>
        <end position="153"/>
    </location>
</feature>
<dbReference type="SUPFAM" id="SSF81343">
    <property type="entry name" value="Fumarate reductase respiratory complex transmembrane subunits"/>
    <property type="match status" value="1"/>
</dbReference>
<dbReference type="InterPro" id="IPR034804">
    <property type="entry name" value="SQR/QFR_C/D"/>
</dbReference>
<evidence type="ECO:0000313" key="7">
    <source>
        <dbReference type="EMBL" id="SME93547.1"/>
    </source>
</evidence>
<evidence type="ECO:0000256" key="1">
    <source>
        <dbReference type="ARBA" id="ARBA00004651"/>
    </source>
</evidence>
<dbReference type="GO" id="GO:0005886">
    <property type="term" value="C:plasma membrane"/>
    <property type="evidence" value="ECO:0007669"/>
    <property type="project" value="UniProtKB-SubCell"/>
</dbReference>
<evidence type="ECO:0000256" key="2">
    <source>
        <dbReference type="ARBA" id="ARBA00022475"/>
    </source>
</evidence>
<dbReference type="InterPro" id="IPR001041">
    <property type="entry name" value="2Fe-2S_ferredoxin-type"/>
</dbReference>
<dbReference type="Gene3D" id="3.30.70.1230">
    <property type="entry name" value="Nucleotide cyclase"/>
    <property type="match status" value="1"/>
</dbReference>
<feature type="domain" description="Guanylate cyclase" evidence="5">
    <location>
        <begin position="367"/>
        <end position="499"/>
    </location>
</feature>
<dbReference type="PROSITE" id="PS50125">
    <property type="entry name" value="GUANYLATE_CYCLASE_2"/>
    <property type="match status" value="1"/>
</dbReference>
<gene>
    <name evidence="7" type="ORF">SAMN05428998_101591</name>
</gene>
<accession>A0A1Y6BAR3</accession>
<comment type="subcellular location">
    <subcellularLocation>
        <location evidence="1">Cell membrane</location>
        <topology evidence="1">Multi-pass membrane protein</topology>
    </subcellularLocation>
</comment>
<dbReference type="CDD" id="cd00207">
    <property type="entry name" value="fer2"/>
    <property type="match status" value="1"/>
</dbReference>
<feature type="transmembrane region" description="Helical" evidence="4">
    <location>
        <begin position="83"/>
        <end position="112"/>
    </location>
</feature>
<dbReference type="Pfam" id="PF00211">
    <property type="entry name" value="Guanylate_cyc"/>
    <property type="match status" value="1"/>
</dbReference>
<dbReference type="PANTHER" id="PTHR43081">
    <property type="entry name" value="ADENYLATE CYCLASE, TERMINAL-DIFFERENTIATION SPECIFIC-RELATED"/>
    <property type="match status" value="1"/>
</dbReference>
<dbReference type="GO" id="GO:0006171">
    <property type="term" value="P:cAMP biosynthetic process"/>
    <property type="evidence" value="ECO:0007669"/>
    <property type="project" value="TreeGrafter"/>
</dbReference>
<keyword evidence="8" id="KW-1185">Reference proteome</keyword>
<dbReference type="InterPro" id="IPR050697">
    <property type="entry name" value="Adenylyl/Guanylyl_Cyclase_3/4"/>
</dbReference>
<keyword evidence="4" id="KW-0812">Transmembrane</keyword>
<dbReference type="SUPFAM" id="SSF54292">
    <property type="entry name" value="2Fe-2S ferredoxin-like"/>
    <property type="match status" value="1"/>
</dbReference>
<sequence length="559" mass="60366">MIRRLRLASGLVLFAYVTLHLFNHALGLVSLGTAQDALTVISRFWGSRPGTLLLYGALLVHALLAFWALYVRRRFREMSAAEWAQLVLGFLIPPLLAAHVLGTRAIGGIFGIDTGYRYVLAIYFELSPGQGLRQFLGLLAAWLHGCLGLHLWLRFKPGYARWAPWLLALAVLLPTLAATGALSAGRSVVDWLEEPANAAAWISLQETIQDPQKLAVLGRLERGLLGGFALLLLATLAARLLRRWWEHRGGRVALTYPGGRRVTAPRGTTILEASRLAGIPHASLCGGRGRCSTCRVRIGQGLETLAPADEAEQRVLARVGAAPNVRLACQTRPQGDLEVTPLLPPNVTPREAQARPGYLQGQEREIVVLFADLRSFTRFSESRLPYDVVFLLNRYFSAMGTAVERAGGRVDKFIGDGVMALFGVEGTAEAGCRQALEAAQAMARRLAEMNEHLADTIGGRLTMGIGIHVGPAIVGEMGYGQAVSLTAIGDTVNAASRLEALTKDFGAELVVSEEVVRRSGLPLRGERREVSLRGRETTLAVVVVERIAEPAEPAGAPAG</sequence>
<dbReference type="InterPro" id="IPR029787">
    <property type="entry name" value="Nucleotide_cyclase"/>
</dbReference>
<evidence type="ECO:0000259" key="6">
    <source>
        <dbReference type="PROSITE" id="PS51085"/>
    </source>
</evidence>
<keyword evidence="2" id="KW-1003">Cell membrane</keyword>
<evidence type="ECO:0000313" key="8">
    <source>
        <dbReference type="Proteomes" id="UP000192917"/>
    </source>
</evidence>
<dbReference type="Pfam" id="PF00111">
    <property type="entry name" value="Fer2"/>
    <property type="match status" value="1"/>
</dbReference>
<dbReference type="SMART" id="SM00044">
    <property type="entry name" value="CYCc"/>
    <property type="match status" value="1"/>
</dbReference>
<dbReference type="InterPro" id="IPR001054">
    <property type="entry name" value="A/G_cyclase"/>
</dbReference>
<dbReference type="InterPro" id="IPR012675">
    <property type="entry name" value="Beta-grasp_dom_sf"/>
</dbReference>
<evidence type="ECO:0000256" key="4">
    <source>
        <dbReference type="SAM" id="Phobius"/>
    </source>
</evidence>
<organism evidence="7 8">
    <name type="scientific">Tistlia consotensis USBA 355</name>
    <dbReference type="NCBI Taxonomy" id="560819"/>
    <lineage>
        <taxon>Bacteria</taxon>
        <taxon>Pseudomonadati</taxon>
        <taxon>Pseudomonadota</taxon>
        <taxon>Alphaproteobacteria</taxon>
        <taxon>Rhodospirillales</taxon>
        <taxon>Rhodovibrionaceae</taxon>
        <taxon>Tistlia</taxon>
    </lineage>
</organism>
<dbReference type="SUPFAM" id="SSF55073">
    <property type="entry name" value="Nucleotide cyclase"/>
    <property type="match status" value="1"/>
</dbReference>
<dbReference type="InterPro" id="IPR036010">
    <property type="entry name" value="2Fe-2S_ferredoxin-like_sf"/>
</dbReference>
<dbReference type="AlphaFoldDB" id="A0A1Y6BAR3"/>
<evidence type="ECO:0000259" key="5">
    <source>
        <dbReference type="PROSITE" id="PS50125"/>
    </source>
</evidence>
<keyword evidence="4" id="KW-1133">Transmembrane helix</keyword>
<dbReference type="CDD" id="cd07302">
    <property type="entry name" value="CHD"/>
    <property type="match status" value="1"/>
</dbReference>
<dbReference type="GO" id="GO:0004016">
    <property type="term" value="F:adenylate cyclase activity"/>
    <property type="evidence" value="ECO:0007669"/>
    <property type="project" value="UniProtKB-ARBA"/>
</dbReference>
<feature type="domain" description="2Fe-2S ferredoxin-type" evidence="6">
    <location>
        <begin position="250"/>
        <end position="345"/>
    </location>
</feature>
<evidence type="ECO:0000256" key="3">
    <source>
        <dbReference type="ARBA" id="ARBA00023136"/>
    </source>
</evidence>
<dbReference type="RefSeq" id="WP_085120917.1">
    <property type="nucleotide sequence ID" value="NZ_FWZX01000001.1"/>
</dbReference>
<dbReference type="PANTHER" id="PTHR43081:SF17">
    <property type="entry name" value="BLL5647 PROTEIN"/>
    <property type="match status" value="1"/>
</dbReference>
<name>A0A1Y6BAR3_9PROT</name>
<dbReference type="PROSITE" id="PS51085">
    <property type="entry name" value="2FE2S_FER_2"/>
    <property type="match status" value="1"/>
</dbReference>
<feature type="transmembrane region" description="Helical" evidence="4">
    <location>
        <begin position="223"/>
        <end position="241"/>
    </location>
</feature>
<feature type="transmembrane region" description="Helical" evidence="4">
    <location>
        <begin position="50"/>
        <end position="71"/>
    </location>
</feature>
<feature type="transmembrane region" description="Helical" evidence="4">
    <location>
        <begin position="165"/>
        <end position="185"/>
    </location>
</feature>
<dbReference type="EMBL" id="FWZX01000001">
    <property type="protein sequence ID" value="SME93547.1"/>
    <property type="molecule type" value="Genomic_DNA"/>
</dbReference>
<dbReference type="GO" id="GO:0035556">
    <property type="term" value="P:intracellular signal transduction"/>
    <property type="evidence" value="ECO:0007669"/>
    <property type="project" value="InterPro"/>
</dbReference>
<dbReference type="STRING" id="560819.SAMN05428998_101591"/>
<proteinExistence type="predicted"/>
<dbReference type="GO" id="GO:0051536">
    <property type="term" value="F:iron-sulfur cluster binding"/>
    <property type="evidence" value="ECO:0007669"/>
    <property type="project" value="InterPro"/>
</dbReference>
<reference evidence="7 8" key="1">
    <citation type="submission" date="2017-04" db="EMBL/GenBank/DDBJ databases">
        <authorList>
            <person name="Afonso C.L."/>
            <person name="Miller P.J."/>
            <person name="Scott M.A."/>
            <person name="Spackman E."/>
            <person name="Goraichik I."/>
            <person name="Dimitrov K.M."/>
            <person name="Suarez D.L."/>
            <person name="Swayne D.E."/>
        </authorList>
    </citation>
    <scope>NUCLEOTIDE SEQUENCE [LARGE SCALE GENOMIC DNA]</scope>
    <source>
        <strain evidence="7 8">USBA 355</strain>
    </source>
</reference>
<protein>
    <submittedName>
        <fullName evidence="7">Adenylate cyclase</fullName>
    </submittedName>
</protein>
<keyword evidence="3 4" id="KW-0472">Membrane</keyword>
<dbReference type="Proteomes" id="UP000192917">
    <property type="component" value="Unassembled WGS sequence"/>
</dbReference>
<dbReference type="Gene3D" id="3.10.20.30">
    <property type="match status" value="1"/>
</dbReference>